<keyword evidence="2" id="KW-1185">Reference proteome</keyword>
<name>A0ABM5N421_EMTOG</name>
<proteinExistence type="predicted"/>
<protein>
    <submittedName>
        <fullName evidence="1">Uncharacterized protein</fullName>
    </submittedName>
</protein>
<sequence length="124" mass="14037">MKSYLIIFAAFLLVSCKNSEELENLKKENAALVAQVNALKAGTEAKGPKYMLKLKLKQSHLSLSIKKHIKDAVNAIEFELPVDKEFYDSVSEGTEIIDKFRFGSMVLYGSLGDWEMTVKEKYIK</sequence>
<organism evidence="1 2">
    <name type="scientific">Emticicia oligotrophica (strain DSM 17448 / CIP 109782 / MTCC 6937 / GPTSA100-15)</name>
    <dbReference type="NCBI Taxonomy" id="929562"/>
    <lineage>
        <taxon>Bacteria</taxon>
        <taxon>Pseudomonadati</taxon>
        <taxon>Bacteroidota</taxon>
        <taxon>Cytophagia</taxon>
        <taxon>Cytophagales</taxon>
        <taxon>Leadbetterellaceae</taxon>
        <taxon>Emticicia</taxon>
    </lineage>
</organism>
<accession>A0ABM5N421</accession>
<dbReference type="EMBL" id="CP002961">
    <property type="protein sequence ID" value="AFK04221.1"/>
    <property type="molecule type" value="Genomic_DNA"/>
</dbReference>
<dbReference type="RefSeq" id="WP_015029915.1">
    <property type="nucleotide sequence ID" value="NC_018748.1"/>
</dbReference>
<dbReference type="Proteomes" id="UP000002875">
    <property type="component" value="Chromosome"/>
</dbReference>
<gene>
    <name evidence="1" type="ordered locus">Emtol_3088</name>
</gene>
<evidence type="ECO:0000313" key="2">
    <source>
        <dbReference type="Proteomes" id="UP000002875"/>
    </source>
</evidence>
<reference evidence="1 2" key="1">
    <citation type="submission" date="2011-07" db="EMBL/GenBank/DDBJ databases">
        <title>The complete genome of chromosome of Emticicia oligotrophica DSM 17448.</title>
        <authorList>
            <consortium name="US DOE Joint Genome Institute (JGI-PGF)"/>
            <person name="Lucas S."/>
            <person name="Han J."/>
            <person name="Lapidus A."/>
            <person name="Bruce D."/>
            <person name="Goodwin L."/>
            <person name="Pitluck S."/>
            <person name="Peters L."/>
            <person name="Kyrpides N."/>
            <person name="Mavromatis K."/>
            <person name="Ivanova N."/>
            <person name="Ovchinnikova G."/>
            <person name="Teshima H."/>
            <person name="Detter J.C."/>
            <person name="Tapia R."/>
            <person name="Han C."/>
            <person name="Land M."/>
            <person name="Hauser L."/>
            <person name="Markowitz V."/>
            <person name="Cheng J.-F."/>
            <person name="Hugenholtz P."/>
            <person name="Woyke T."/>
            <person name="Wu D."/>
            <person name="Tindall B."/>
            <person name="Pomrenke H."/>
            <person name="Brambilla E."/>
            <person name="Klenk H.-P."/>
            <person name="Eisen J.A."/>
        </authorList>
    </citation>
    <scope>NUCLEOTIDE SEQUENCE [LARGE SCALE GENOMIC DNA]</scope>
    <source>
        <strain evidence="1 2">DSM 17448</strain>
    </source>
</reference>
<evidence type="ECO:0000313" key="1">
    <source>
        <dbReference type="EMBL" id="AFK04221.1"/>
    </source>
</evidence>
<dbReference type="PROSITE" id="PS51257">
    <property type="entry name" value="PROKAR_LIPOPROTEIN"/>
    <property type="match status" value="1"/>
</dbReference>